<dbReference type="EMBL" id="CP046147">
    <property type="protein sequence ID" value="WFG38766.1"/>
    <property type="molecule type" value="Genomic_DNA"/>
</dbReference>
<feature type="region of interest" description="Disordered" evidence="1">
    <location>
        <begin position="27"/>
        <end position="101"/>
    </location>
</feature>
<evidence type="ECO:0008006" key="5">
    <source>
        <dbReference type="Google" id="ProtNLM"/>
    </source>
</evidence>
<feature type="compositionally biased region" description="Low complexity" evidence="1">
    <location>
        <begin position="53"/>
        <end position="92"/>
    </location>
</feature>
<dbReference type="Pfam" id="PF13620">
    <property type="entry name" value="CarboxypepD_reg"/>
    <property type="match status" value="1"/>
</dbReference>
<dbReference type="InterPro" id="IPR008969">
    <property type="entry name" value="CarboxyPept-like_regulatory"/>
</dbReference>
<dbReference type="AlphaFoldDB" id="A0AAJ6CQZ6"/>
<organism evidence="3 4">
    <name type="scientific">Candidatus Lucifugimonas marina</name>
    <dbReference type="NCBI Taxonomy" id="3038979"/>
    <lineage>
        <taxon>Bacteria</taxon>
        <taxon>Bacillati</taxon>
        <taxon>Chloroflexota</taxon>
        <taxon>Dehalococcoidia</taxon>
        <taxon>SAR202 cluster</taxon>
        <taxon>Candidatus Lucifugimonadales</taxon>
        <taxon>Candidatus Lucifugimonadaceae</taxon>
        <taxon>Candidatus Lucifugimonas</taxon>
    </lineage>
</organism>
<keyword evidence="4" id="KW-1185">Reference proteome</keyword>
<keyword evidence="2" id="KW-0812">Transmembrane</keyword>
<dbReference type="RefSeq" id="WP_342826892.1">
    <property type="nucleotide sequence ID" value="NZ_CP046146.1"/>
</dbReference>
<evidence type="ECO:0000313" key="3">
    <source>
        <dbReference type="EMBL" id="WFG38766.1"/>
    </source>
</evidence>
<reference evidence="3 4" key="1">
    <citation type="submission" date="2019-11" db="EMBL/GenBank/DDBJ databases">
        <authorList>
            <person name="Cho J.-C."/>
        </authorList>
    </citation>
    <scope>NUCLEOTIDE SEQUENCE [LARGE SCALE GENOMIC DNA]</scope>
    <source>
        <strain evidence="3 4">JH1073</strain>
    </source>
</reference>
<dbReference type="Proteomes" id="UP001219901">
    <property type="component" value="Chromosome"/>
</dbReference>
<gene>
    <name evidence="3" type="ORF">GKO48_03795</name>
</gene>
<feature type="transmembrane region" description="Helical" evidence="2">
    <location>
        <begin position="739"/>
        <end position="762"/>
    </location>
</feature>
<keyword evidence="2" id="KW-1133">Transmembrane helix</keyword>
<evidence type="ECO:0000256" key="2">
    <source>
        <dbReference type="SAM" id="Phobius"/>
    </source>
</evidence>
<accession>A0AAJ6CQZ6</accession>
<proteinExistence type="predicted"/>
<protein>
    <recommendedName>
        <fullName evidence="5">Carboxypeptidase regulatory-like domain-containing protein</fullName>
    </recommendedName>
</protein>
<reference evidence="4" key="2">
    <citation type="submission" date="2023-06" db="EMBL/GenBank/DDBJ databases">
        <title>Pangenomics reveal diversification of enzyme families and niche specialization in globally abundant SAR202 bacteria.</title>
        <authorList>
            <person name="Saw J.H.W."/>
        </authorList>
    </citation>
    <scope>NUCLEOTIDE SEQUENCE [LARGE SCALE GENOMIC DNA]</scope>
    <source>
        <strain evidence="4">JH1073</strain>
    </source>
</reference>
<sequence>MATVLTISIGIVVVAFVLTNSYDFSSISEPTRTTESAQQSIIRRSGSGDFDPSAPSTSNSSGSGFSGSSESSSNTGTNSSGTSSTAATGDSSIPTLNDDAPLANAVPSGEAVIAGCTIHGRVTDDWGSPMVGVLVFATTANGNVVESITDSRGRYALPSPTPDAVSVSISLSHISEDSETFSVMVGDSVISLSTPIDPELSGCEVNFDSWNVQDQMVASPIESDLWPDAATIYQYTLNAESLALSLGGDLSDSAPLQIQAWCDDPNLGCDGAQDGAFFIAANELEPDSPPIIALLPNRSSSRSAGIPDNREYHEYGHYFLSLATGDNFELPPGDTNHGGYYNNSSTQDSFVEGFAEFYSMMVSRHVDNDNNAEIYTIGADYDLETNRLPWEAAGWWEEFTIAGLLLDLVDDDDDYADKASGLTGVSVLDISTDAEPSGTIVSGSIVNSSPLVVRDADVTVRYLNEDGEVIGTQVTRALPGIIAPTRQGTFYAAPPAGLEVAQATATLGGIPKSDDDEVSIGLVRLVTMITEYEQENGKTGVSNVAELYDVLTNSNESSSSTTANLLEIPTALIDDIFIDHGFFADLDGDRKYDPEIDGEIGASSHPVSEFGDVSFAEFIPRHDPDAYEGSFVKINTGDADVDAIIQISMPADGGSASYAYVAPKGGTGKVELAVPPADQNAEVTIITAGKDYRPVIAFRVDADNFHEKVENGTISELQVAPVELEAGATLQQPDTNSTAIQFGVMIGGIAAVLIVVASLVAIRRQWGKP</sequence>
<evidence type="ECO:0000313" key="4">
    <source>
        <dbReference type="Proteomes" id="UP001219901"/>
    </source>
</evidence>
<keyword evidence="2" id="KW-0472">Membrane</keyword>
<feature type="compositionally biased region" description="Polar residues" evidence="1">
    <location>
        <begin position="27"/>
        <end position="42"/>
    </location>
</feature>
<name>A0AAJ6CQZ6_9CHLR</name>
<dbReference type="SUPFAM" id="SSF49464">
    <property type="entry name" value="Carboxypeptidase regulatory domain-like"/>
    <property type="match status" value="1"/>
</dbReference>
<evidence type="ECO:0000256" key="1">
    <source>
        <dbReference type="SAM" id="MobiDB-lite"/>
    </source>
</evidence>